<protein>
    <submittedName>
        <fullName evidence="2">Uncharacterized protein</fullName>
    </submittedName>
</protein>
<reference evidence="2" key="1">
    <citation type="submission" date="2019-12" db="EMBL/GenBank/DDBJ databases">
        <title>Genome sequencing and annotation of Brassica cretica.</title>
        <authorList>
            <person name="Studholme D.J."/>
            <person name="Sarris P."/>
        </authorList>
    </citation>
    <scope>NUCLEOTIDE SEQUENCE</scope>
    <source>
        <strain evidence="2">PFS-109/04</strain>
        <tissue evidence="2">Leaf</tissue>
    </source>
</reference>
<name>A0A8S9R9N9_BRACR</name>
<feature type="region of interest" description="Disordered" evidence="1">
    <location>
        <begin position="55"/>
        <end position="136"/>
    </location>
</feature>
<dbReference type="EMBL" id="QGKX02000996">
    <property type="protein sequence ID" value="KAF3560356.1"/>
    <property type="molecule type" value="Genomic_DNA"/>
</dbReference>
<proteinExistence type="predicted"/>
<feature type="compositionally biased region" description="Basic and acidic residues" evidence="1">
    <location>
        <begin position="55"/>
        <end position="65"/>
    </location>
</feature>
<comment type="caution">
    <text evidence="2">The sequence shown here is derived from an EMBL/GenBank/DDBJ whole genome shotgun (WGS) entry which is preliminary data.</text>
</comment>
<evidence type="ECO:0000313" key="2">
    <source>
        <dbReference type="EMBL" id="KAF3560356.1"/>
    </source>
</evidence>
<gene>
    <name evidence="2" type="ORF">F2Q69_00013585</name>
</gene>
<feature type="compositionally biased region" description="Basic and acidic residues" evidence="1">
    <location>
        <begin position="121"/>
        <end position="132"/>
    </location>
</feature>
<dbReference type="Proteomes" id="UP000712600">
    <property type="component" value="Unassembled WGS sequence"/>
</dbReference>
<dbReference type="AlphaFoldDB" id="A0A8S9R9N9"/>
<accession>A0A8S9R9N9</accession>
<evidence type="ECO:0000256" key="1">
    <source>
        <dbReference type="SAM" id="MobiDB-lite"/>
    </source>
</evidence>
<feature type="compositionally biased region" description="Basic and acidic residues" evidence="1">
    <location>
        <begin position="105"/>
        <end position="114"/>
    </location>
</feature>
<sequence>MDKHDELPKATQREAELQRKIDDLQGQVTGLHRTQEETNPELSSEFQIQKEKIDEHSKQLEKSAEKLSQLESENLTLRDEKQALNAASNKKRANLPTTAPGGDASTREKAKDAQTYDMEDSDSKPEPDKEASDGMARAKSPMIVHLHQMFSYTLDAMQSMMGQQVKWPQKMKAPDSFRNPGFWCDFHRDHGHKTEDCVALKIEVNELLRKGHLREFLS</sequence>
<evidence type="ECO:0000313" key="3">
    <source>
        <dbReference type="Proteomes" id="UP000712600"/>
    </source>
</evidence>
<organism evidence="2 3">
    <name type="scientific">Brassica cretica</name>
    <name type="common">Mustard</name>
    <dbReference type="NCBI Taxonomy" id="69181"/>
    <lineage>
        <taxon>Eukaryota</taxon>
        <taxon>Viridiplantae</taxon>
        <taxon>Streptophyta</taxon>
        <taxon>Embryophyta</taxon>
        <taxon>Tracheophyta</taxon>
        <taxon>Spermatophyta</taxon>
        <taxon>Magnoliopsida</taxon>
        <taxon>eudicotyledons</taxon>
        <taxon>Gunneridae</taxon>
        <taxon>Pentapetalae</taxon>
        <taxon>rosids</taxon>
        <taxon>malvids</taxon>
        <taxon>Brassicales</taxon>
        <taxon>Brassicaceae</taxon>
        <taxon>Brassiceae</taxon>
        <taxon>Brassica</taxon>
    </lineage>
</organism>